<keyword evidence="2" id="KW-1185">Reference proteome</keyword>
<name>A0A1S8LBD7_9CLOT</name>
<gene>
    <name evidence="1" type="ORF">CROST_026990</name>
</gene>
<reference evidence="1 2" key="1">
    <citation type="submission" date="2022-04" db="EMBL/GenBank/DDBJ databases">
        <title>Genome sequence of C. roseum typestrain.</title>
        <authorList>
            <person name="Poehlein A."/>
            <person name="Schoch T."/>
            <person name="Duerre P."/>
            <person name="Daniel R."/>
        </authorList>
    </citation>
    <scope>NUCLEOTIDE SEQUENCE [LARGE SCALE GENOMIC DNA]</scope>
    <source>
        <strain evidence="1 2">DSM 7320</strain>
    </source>
</reference>
<accession>A0A1S8LBD7</accession>
<dbReference type="RefSeq" id="WP_077833012.1">
    <property type="nucleotide sequence ID" value="NZ_CP096983.1"/>
</dbReference>
<dbReference type="KEGG" id="crw:CROST_026990"/>
<proteinExistence type="predicted"/>
<dbReference type="AlphaFoldDB" id="A0A1S8LBD7"/>
<dbReference type="Proteomes" id="UP000190951">
    <property type="component" value="Chromosome"/>
</dbReference>
<evidence type="ECO:0000313" key="1">
    <source>
        <dbReference type="EMBL" id="URZ11982.1"/>
    </source>
</evidence>
<sequence length="152" mass="16914">MSETEIIMLFTIIGIILGVFITMLAIFHLLKKKGVDISGILEETQKVIDTSDTVLDAKSKDIFENEDIEILKIIDRWAKIAVGSAEQLFHAGNIDRDERSELAENVVFNVLKELNINIDDNKKAIIDAAIKNAVNNLGHSKAPDTRVNNTNI</sequence>
<protein>
    <submittedName>
        <fullName evidence="1">Uncharacterized protein</fullName>
    </submittedName>
</protein>
<evidence type="ECO:0000313" key="2">
    <source>
        <dbReference type="Proteomes" id="UP000190951"/>
    </source>
</evidence>
<dbReference type="STRING" id="84029.CROST_13640"/>
<organism evidence="1 2">
    <name type="scientific">Clostridium felsineum</name>
    <dbReference type="NCBI Taxonomy" id="36839"/>
    <lineage>
        <taxon>Bacteria</taxon>
        <taxon>Bacillati</taxon>
        <taxon>Bacillota</taxon>
        <taxon>Clostridia</taxon>
        <taxon>Eubacteriales</taxon>
        <taxon>Clostridiaceae</taxon>
        <taxon>Clostridium</taxon>
    </lineage>
</organism>
<dbReference type="EMBL" id="CP096983">
    <property type="protein sequence ID" value="URZ11982.1"/>
    <property type="molecule type" value="Genomic_DNA"/>
</dbReference>